<dbReference type="SUPFAM" id="SSF55729">
    <property type="entry name" value="Acyl-CoA N-acyltransferases (Nat)"/>
    <property type="match status" value="2"/>
</dbReference>
<dbReference type="Pfam" id="PF00583">
    <property type="entry name" value="Acetyltransf_1"/>
    <property type="match status" value="1"/>
</dbReference>
<protein>
    <recommendedName>
        <fullName evidence="3">N-acetyltransferase domain-containing protein</fullName>
    </recommendedName>
</protein>
<feature type="domain" description="N-acetyltransferase" evidence="3">
    <location>
        <begin position="10"/>
        <end position="158"/>
    </location>
</feature>
<dbReference type="RefSeq" id="WP_162004840.1">
    <property type="nucleotide sequence ID" value="NZ_BKZW01000001.1"/>
</dbReference>
<dbReference type="EMBL" id="BKZW01000001">
    <property type="protein sequence ID" value="GER85977.1"/>
    <property type="molecule type" value="Genomic_DNA"/>
</dbReference>
<proteinExistence type="predicted"/>
<dbReference type="PROSITE" id="PS51186">
    <property type="entry name" value="GNAT"/>
    <property type="match status" value="2"/>
</dbReference>
<evidence type="ECO:0000256" key="1">
    <source>
        <dbReference type="ARBA" id="ARBA00022679"/>
    </source>
</evidence>
<evidence type="ECO:0000259" key="3">
    <source>
        <dbReference type="PROSITE" id="PS51186"/>
    </source>
</evidence>
<dbReference type="AlphaFoldDB" id="A0A5J4KHQ8"/>
<dbReference type="Gene3D" id="3.40.630.30">
    <property type="match status" value="1"/>
</dbReference>
<evidence type="ECO:0000313" key="4">
    <source>
        <dbReference type="EMBL" id="GER85977.1"/>
    </source>
</evidence>
<evidence type="ECO:0000256" key="2">
    <source>
        <dbReference type="ARBA" id="ARBA00023315"/>
    </source>
</evidence>
<dbReference type="InterPro" id="IPR016181">
    <property type="entry name" value="Acyl_CoA_acyltransferase"/>
</dbReference>
<comment type="caution">
    <text evidence="4">The sequence shown here is derived from an EMBL/GenBank/DDBJ whole genome shotgun (WGS) entry which is preliminary data.</text>
</comment>
<name>A0A5J4KHQ8_9CHLR</name>
<keyword evidence="2" id="KW-0012">Acyltransferase</keyword>
<dbReference type="Proteomes" id="UP000326912">
    <property type="component" value="Unassembled WGS sequence"/>
</dbReference>
<evidence type="ECO:0000313" key="5">
    <source>
        <dbReference type="Proteomes" id="UP000326912"/>
    </source>
</evidence>
<reference evidence="4 5" key="1">
    <citation type="submission" date="2019-10" db="EMBL/GenBank/DDBJ databases">
        <title>Dictyobacter vulcani sp. nov., within the class Ktedonobacteria, isolated from soil of volcanic Mt. Zao.</title>
        <authorList>
            <person name="Zheng Y."/>
            <person name="Wang C.M."/>
            <person name="Sakai Y."/>
            <person name="Abe K."/>
            <person name="Yokota A."/>
            <person name="Yabe S."/>
        </authorList>
    </citation>
    <scope>NUCLEOTIDE SEQUENCE [LARGE SCALE GENOMIC DNA]</scope>
    <source>
        <strain evidence="4 5">W12</strain>
    </source>
</reference>
<organism evidence="4 5">
    <name type="scientific">Dictyobacter vulcani</name>
    <dbReference type="NCBI Taxonomy" id="2607529"/>
    <lineage>
        <taxon>Bacteria</taxon>
        <taxon>Bacillati</taxon>
        <taxon>Chloroflexota</taxon>
        <taxon>Ktedonobacteria</taxon>
        <taxon>Ktedonobacterales</taxon>
        <taxon>Dictyobacteraceae</taxon>
        <taxon>Dictyobacter</taxon>
    </lineage>
</organism>
<dbReference type="PANTHER" id="PTHR43877:SF2">
    <property type="entry name" value="AMINOALKYLPHOSPHONATE N-ACETYLTRANSFERASE-RELATED"/>
    <property type="match status" value="1"/>
</dbReference>
<dbReference type="GO" id="GO:0016747">
    <property type="term" value="F:acyltransferase activity, transferring groups other than amino-acyl groups"/>
    <property type="evidence" value="ECO:0007669"/>
    <property type="project" value="InterPro"/>
</dbReference>
<gene>
    <name evidence="4" type="ORF">KDW_01390</name>
</gene>
<dbReference type="CDD" id="cd04301">
    <property type="entry name" value="NAT_SF"/>
    <property type="match status" value="1"/>
</dbReference>
<dbReference type="InterPro" id="IPR050832">
    <property type="entry name" value="Bact_Acetyltransf"/>
</dbReference>
<sequence length="316" mass="35545">MTTITLPAGLLAREVHLEDASAITDLNKQADIAETGQSDTTIEDVYELWDNEQLDLARDACAITNAGGDLIGYTGVAVTLRGVMLDVHTNVHPTYQHLPIARYLLQFADERTRALLESNPETPRRLYTWGFTPTKTALLVGHGFTIEESDYRMEIKLDKEPEPSQVLPGITIRPFVQGQEEQAVYAVIAEAFPDIDGKPYRPYDDWYQNVFVKSTSFDPTMLYVAVAENQIIGTTLCRVYPENAEGFIWQVAIRRSWRKQGIAQQLMRTVFAASYQRGMQRLLLDVNATNATGAHQLYASVGMHKHSQFDSLVKVF</sequence>
<feature type="domain" description="N-acetyltransferase" evidence="3">
    <location>
        <begin position="170"/>
        <end position="316"/>
    </location>
</feature>
<dbReference type="PANTHER" id="PTHR43877">
    <property type="entry name" value="AMINOALKYLPHOSPHONATE N-ACETYLTRANSFERASE-RELATED-RELATED"/>
    <property type="match status" value="1"/>
</dbReference>
<keyword evidence="1" id="KW-0808">Transferase</keyword>
<keyword evidence="5" id="KW-1185">Reference proteome</keyword>
<dbReference type="InterPro" id="IPR000182">
    <property type="entry name" value="GNAT_dom"/>
</dbReference>
<accession>A0A5J4KHQ8</accession>